<dbReference type="PROSITE" id="PS00018">
    <property type="entry name" value="EF_HAND_1"/>
    <property type="match status" value="1"/>
</dbReference>
<dbReference type="SUPFAM" id="SSF53850">
    <property type="entry name" value="Periplasmic binding protein-like II"/>
    <property type="match status" value="1"/>
</dbReference>
<feature type="signal peptide" evidence="1">
    <location>
        <begin position="1"/>
        <end position="21"/>
    </location>
</feature>
<evidence type="ECO:0000313" key="2">
    <source>
        <dbReference type="EMBL" id="KAF1305326.1"/>
    </source>
</evidence>
<evidence type="ECO:0000256" key="1">
    <source>
        <dbReference type="SAM" id="SignalP"/>
    </source>
</evidence>
<accession>A0ABQ6Z228</accession>
<proteinExistence type="predicted"/>
<dbReference type="RefSeq" id="WP_161901284.1">
    <property type="nucleotide sequence ID" value="NZ_MAEL01000017.1"/>
</dbReference>
<dbReference type="PANTHER" id="PTHR43649:SF17">
    <property type="entry name" value="ABC TRANSPORTER SOLUTE BINDING PROTEIN-SUGAR TRANSPORT"/>
    <property type="match status" value="1"/>
</dbReference>
<dbReference type="PANTHER" id="PTHR43649">
    <property type="entry name" value="ARABINOSE-BINDING PROTEIN-RELATED"/>
    <property type="match status" value="1"/>
</dbReference>
<sequence>MKNWKKKVLLSMLAIAPLALAACGNSDEPKEAKTNADGDIIMTVGQQTAPNSKLPEGDSYEDNAYRRVIQDKLNIELESAFEANGDDYNRQVSLAIASGDIPDMMVVSRDELQELVDNDLIADLTDVYEEHASDKIKEIYDSYDGFTLDMATIDDRLMAIPGTTNDFGPNLVWIRQDWLDKLGIELDKDKNHAISLDELESTAKRFKEEDPGETGKSMGLALANWVSAGDHGGSAYTAAPMFNAFNAYPKVYLEDESGKVSYGSNSEETKETLTYLNKLFQDGLLDPQFGTRTYDDINAMMVNGQLGIVPGPWHIPDWGLVQARTSNPEAEFTPFAIEDENGEINAVDKSATGGFVVISKDFEKPELLIEMVNLLFDEVAYSEDMENEFPELYEYAQLAVDGTAKPINIELFPNYSEISDAVEATKAAKGEIPIDDITKFIVKNNAQKIKTYMDNPADAEPSDWALYSSRVLALNDIMNGVREEKTINEVNPIVIPQTLKSRERNGAQVDKLEEEMFIKFITGEESLDNFDKYVSSWNDQGGTAILEETQTIVDERK</sequence>
<keyword evidence="3" id="KW-1185">Reference proteome</keyword>
<gene>
    <name evidence="2" type="ORF">BAU17_13160</name>
</gene>
<dbReference type="Gene3D" id="3.40.190.10">
    <property type="entry name" value="Periplasmic binding protein-like II"/>
    <property type="match status" value="2"/>
</dbReference>
<keyword evidence="1" id="KW-0732">Signal</keyword>
<feature type="chain" id="PRO_5045947943" evidence="1">
    <location>
        <begin position="22"/>
        <end position="557"/>
    </location>
</feature>
<dbReference type="Proteomes" id="UP000782705">
    <property type="component" value="Unassembled WGS sequence"/>
</dbReference>
<dbReference type="InterPro" id="IPR050490">
    <property type="entry name" value="Bact_solute-bd_prot1"/>
</dbReference>
<comment type="caution">
    <text evidence="2">The sequence shown here is derived from an EMBL/GenBank/DDBJ whole genome shotgun (WGS) entry which is preliminary data.</text>
</comment>
<reference evidence="2 3" key="1">
    <citation type="submission" date="2016-06" db="EMBL/GenBank/DDBJ databases">
        <title>Four novel species of enterococci isolated from chicken manure.</title>
        <authorList>
            <person name="Van Tyne D."/>
        </authorList>
    </citation>
    <scope>NUCLEOTIDE SEQUENCE [LARGE SCALE GENOMIC DNA]</scope>
    <source>
        <strain evidence="2 3">CU12B</strain>
    </source>
</reference>
<evidence type="ECO:0000313" key="3">
    <source>
        <dbReference type="Proteomes" id="UP000782705"/>
    </source>
</evidence>
<name>A0ABQ6Z228_9ENTE</name>
<dbReference type="InterPro" id="IPR018247">
    <property type="entry name" value="EF_Hand_1_Ca_BS"/>
</dbReference>
<dbReference type="InterPro" id="IPR006059">
    <property type="entry name" value="SBP"/>
</dbReference>
<dbReference type="Pfam" id="PF13416">
    <property type="entry name" value="SBP_bac_8"/>
    <property type="match status" value="1"/>
</dbReference>
<dbReference type="PROSITE" id="PS51257">
    <property type="entry name" value="PROKAR_LIPOPROTEIN"/>
    <property type="match status" value="1"/>
</dbReference>
<dbReference type="EMBL" id="MAEL01000017">
    <property type="protein sequence ID" value="KAF1305326.1"/>
    <property type="molecule type" value="Genomic_DNA"/>
</dbReference>
<protein>
    <submittedName>
        <fullName evidence="2">ABC transporter</fullName>
    </submittedName>
</protein>
<organism evidence="2 3">
    <name type="scientific">Candidatus Enterococcus willemsii</name>
    <dbReference type="NCBI Taxonomy" id="1857215"/>
    <lineage>
        <taxon>Bacteria</taxon>
        <taxon>Bacillati</taxon>
        <taxon>Bacillota</taxon>
        <taxon>Bacilli</taxon>
        <taxon>Lactobacillales</taxon>
        <taxon>Enterococcaceae</taxon>
        <taxon>Enterococcus</taxon>
    </lineage>
</organism>